<dbReference type="Gene3D" id="3.40.50.720">
    <property type="entry name" value="NAD(P)-binding Rossmann-like Domain"/>
    <property type="match status" value="1"/>
</dbReference>
<dbReference type="Pfam" id="PF02558">
    <property type="entry name" value="ApbA"/>
    <property type="match status" value="1"/>
</dbReference>
<dbReference type="OrthoDB" id="3609at2759"/>
<dbReference type="AlphaFoldDB" id="B8MF28"/>
<dbReference type="FunCoup" id="B8MF28">
    <property type="interactions" value="41"/>
</dbReference>
<dbReference type="GeneID" id="8104084"/>
<evidence type="ECO:0000313" key="4">
    <source>
        <dbReference type="Proteomes" id="UP000001745"/>
    </source>
</evidence>
<dbReference type="PhylomeDB" id="B8MF28"/>
<dbReference type="InParanoid" id="B8MF28"/>
<evidence type="ECO:0008006" key="5">
    <source>
        <dbReference type="Google" id="ProtNLM"/>
    </source>
</evidence>
<dbReference type="OMA" id="VQWRTKE"/>
<feature type="domain" description="Ketopantoate reductase N-terminal" evidence="1">
    <location>
        <begin position="66"/>
        <end position="225"/>
    </location>
</feature>
<name>B8MF28_TALSN</name>
<dbReference type="Gene3D" id="1.10.1040.10">
    <property type="entry name" value="N-(1-d-carboxylethyl)-l-norvaline Dehydrogenase, domain 2"/>
    <property type="match status" value="1"/>
</dbReference>
<dbReference type="PANTHER" id="PTHR21708:SF30">
    <property type="entry name" value="2-DEHYDROPANTOATE 2-REDUCTASE-RELATED"/>
    <property type="match status" value="1"/>
</dbReference>
<dbReference type="InterPro" id="IPR013332">
    <property type="entry name" value="KPR_N"/>
</dbReference>
<evidence type="ECO:0000259" key="2">
    <source>
        <dbReference type="Pfam" id="PF08546"/>
    </source>
</evidence>
<dbReference type="VEuPathDB" id="FungiDB:TSTA_012360"/>
<feature type="domain" description="Ketopantoate reductase C-terminal" evidence="2">
    <location>
        <begin position="258"/>
        <end position="395"/>
    </location>
</feature>
<dbReference type="InterPro" id="IPR013328">
    <property type="entry name" value="6PGD_dom2"/>
</dbReference>
<organism evidence="3 4">
    <name type="scientific">Talaromyces stipitatus (strain ATCC 10500 / CBS 375.48 / QM 6759 / NRRL 1006)</name>
    <name type="common">Penicillium stipitatum</name>
    <dbReference type="NCBI Taxonomy" id="441959"/>
    <lineage>
        <taxon>Eukaryota</taxon>
        <taxon>Fungi</taxon>
        <taxon>Dikarya</taxon>
        <taxon>Ascomycota</taxon>
        <taxon>Pezizomycotina</taxon>
        <taxon>Eurotiomycetes</taxon>
        <taxon>Eurotiomycetidae</taxon>
        <taxon>Eurotiales</taxon>
        <taxon>Trichocomaceae</taxon>
        <taxon>Talaromyces</taxon>
        <taxon>Talaromyces sect. Talaromyces</taxon>
    </lineage>
</organism>
<dbReference type="eggNOG" id="ENOG502QWBM">
    <property type="taxonomic scope" value="Eukaryota"/>
</dbReference>
<evidence type="ECO:0000313" key="3">
    <source>
        <dbReference type="EMBL" id="EED16127.1"/>
    </source>
</evidence>
<accession>B8MF28</accession>
<dbReference type="SUPFAM" id="SSF48179">
    <property type="entry name" value="6-phosphogluconate dehydrogenase C-terminal domain-like"/>
    <property type="match status" value="1"/>
</dbReference>
<sequence>MYIVLFKADYLDRLGTAPGTKVPESRTGPYKLVTAPLHYIFTTAFDKSSLKHRTSFCLTMSSKAHILTIGGGGVGTIVAYNIEEGGLATSQMVLRSNYDTVVTSGFSIESCDHGTIHKWKPAGGVVDSISSAASLGQVYDYIICCTKNNPDAPPPSLVDIVRPVVTPDRSVIILIQNGLNIEKPYIEAFPTNVVLSGVSLCGSTEIAPGRIIHNDADKLLVGYFPNANIDPGIQIRAAEEFVRIYKASGRVEVQYDSDVIRSRWRKLIYNTVYNPICALTDLDSSRLRLFSMPEMNGTAAPSFNFVETLIRPAMLEVCEAAKAAAGVEFQPDVVDLQVNAESIDGFILTSMQQDARKGRLLECEAILGEALREGEQAGVSMPVVRTLYSLCKGYQFRVREKLGMLPMTLDEAVTIYKK</sequence>
<evidence type="ECO:0000259" key="1">
    <source>
        <dbReference type="Pfam" id="PF02558"/>
    </source>
</evidence>
<proteinExistence type="predicted"/>
<dbReference type="GO" id="GO:0005737">
    <property type="term" value="C:cytoplasm"/>
    <property type="evidence" value="ECO:0007669"/>
    <property type="project" value="TreeGrafter"/>
</dbReference>
<dbReference type="Proteomes" id="UP000001745">
    <property type="component" value="Unassembled WGS sequence"/>
</dbReference>
<dbReference type="RefSeq" id="XP_002483361.1">
    <property type="nucleotide sequence ID" value="XM_002483316.1"/>
</dbReference>
<gene>
    <name evidence="3" type="ORF">TSTA_012360</name>
</gene>
<dbReference type="InterPro" id="IPR051402">
    <property type="entry name" value="KPR-Related"/>
</dbReference>
<dbReference type="Pfam" id="PF08546">
    <property type="entry name" value="ApbA_C"/>
    <property type="match status" value="1"/>
</dbReference>
<dbReference type="InterPro" id="IPR013752">
    <property type="entry name" value="KPA_reductase"/>
</dbReference>
<dbReference type="EMBL" id="EQ962656">
    <property type="protein sequence ID" value="EED16127.1"/>
    <property type="molecule type" value="Genomic_DNA"/>
</dbReference>
<dbReference type="STRING" id="441959.B8MF28"/>
<dbReference type="HOGENOM" id="CLU_031468_2_1_1"/>
<dbReference type="InterPro" id="IPR008927">
    <property type="entry name" value="6-PGluconate_DH-like_C_sf"/>
</dbReference>
<dbReference type="PANTHER" id="PTHR21708">
    <property type="entry name" value="PROBABLE 2-DEHYDROPANTOATE 2-REDUCTASE"/>
    <property type="match status" value="1"/>
</dbReference>
<dbReference type="FunFam" id="1.10.1040.10:FF:000017">
    <property type="entry name" value="2-dehydropantoate 2-reductase"/>
    <property type="match status" value="1"/>
</dbReference>
<protein>
    <recommendedName>
        <fullName evidence="5">2-dehydropantoate 2-reductase</fullName>
    </recommendedName>
</protein>
<keyword evidence="4" id="KW-1185">Reference proteome</keyword>
<reference evidence="4" key="1">
    <citation type="journal article" date="2015" name="Genome Announc.">
        <title>Genome sequence of the AIDS-associated pathogen Penicillium marneffei (ATCC18224) and its near taxonomic relative Talaromyces stipitatus (ATCC10500).</title>
        <authorList>
            <person name="Nierman W.C."/>
            <person name="Fedorova-Abrams N.D."/>
            <person name="Andrianopoulos A."/>
        </authorList>
    </citation>
    <scope>NUCLEOTIDE SEQUENCE [LARGE SCALE GENOMIC DNA]</scope>
    <source>
        <strain evidence="4">ATCC 10500 / CBS 375.48 / QM 6759 / NRRL 1006</strain>
    </source>
</reference>